<name>A0ABN1GZH8_9ACTN</name>
<feature type="transmembrane region" description="Helical" evidence="1">
    <location>
        <begin position="217"/>
        <end position="237"/>
    </location>
</feature>
<dbReference type="Pfam" id="PF04240">
    <property type="entry name" value="Caroten_synth"/>
    <property type="match status" value="1"/>
</dbReference>
<feature type="transmembrane region" description="Helical" evidence="1">
    <location>
        <begin position="187"/>
        <end position="205"/>
    </location>
</feature>
<dbReference type="RefSeq" id="WP_344606072.1">
    <property type="nucleotide sequence ID" value="NZ_BAAAHE010000024.1"/>
</dbReference>
<keyword evidence="3" id="KW-1185">Reference proteome</keyword>
<dbReference type="InterPro" id="IPR007354">
    <property type="entry name" value="CruF-like"/>
</dbReference>
<dbReference type="EMBL" id="BAAAHE010000024">
    <property type="protein sequence ID" value="GAA0624615.1"/>
    <property type="molecule type" value="Genomic_DNA"/>
</dbReference>
<reference evidence="2 3" key="1">
    <citation type="journal article" date="2019" name="Int. J. Syst. Evol. Microbiol.">
        <title>The Global Catalogue of Microorganisms (GCM) 10K type strain sequencing project: providing services to taxonomists for standard genome sequencing and annotation.</title>
        <authorList>
            <consortium name="The Broad Institute Genomics Platform"/>
            <consortium name="The Broad Institute Genome Sequencing Center for Infectious Disease"/>
            <person name="Wu L."/>
            <person name="Ma J."/>
        </authorList>
    </citation>
    <scope>NUCLEOTIDE SEQUENCE [LARGE SCALE GENOMIC DNA]</scope>
    <source>
        <strain evidence="2 3">JCM 10671</strain>
    </source>
</reference>
<feature type="transmembrane region" description="Helical" evidence="1">
    <location>
        <begin position="105"/>
        <end position="127"/>
    </location>
</feature>
<feature type="transmembrane region" description="Helical" evidence="1">
    <location>
        <begin position="45"/>
        <end position="63"/>
    </location>
</feature>
<keyword evidence="1" id="KW-0812">Transmembrane</keyword>
<evidence type="ECO:0000256" key="1">
    <source>
        <dbReference type="SAM" id="Phobius"/>
    </source>
</evidence>
<dbReference type="PANTHER" id="PTHR39419:SF1">
    <property type="entry name" value="SLL0814 PROTEIN"/>
    <property type="match status" value="1"/>
</dbReference>
<feature type="transmembrane region" description="Helical" evidence="1">
    <location>
        <begin position="243"/>
        <end position="265"/>
    </location>
</feature>
<organism evidence="2 3">
    <name type="scientific">Sporichthya brevicatena</name>
    <dbReference type="NCBI Taxonomy" id="171442"/>
    <lineage>
        <taxon>Bacteria</taxon>
        <taxon>Bacillati</taxon>
        <taxon>Actinomycetota</taxon>
        <taxon>Actinomycetes</taxon>
        <taxon>Sporichthyales</taxon>
        <taxon>Sporichthyaceae</taxon>
        <taxon>Sporichthya</taxon>
    </lineage>
</organism>
<keyword evidence="1" id="KW-1133">Transmembrane helix</keyword>
<dbReference type="Proteomes" id="UP001500957">
    <property type="component" value="Unassembled WGS sequence"/>
</dbReference>
<dbReference type="PANTHER" id="PTHR39419">
    <property type="entry name" value="SLL0814 PROTEIN"/>
    <property type="match status" value="1"/>
</dbReference>
<keyword evidence="1" id="KW-0472">Membrane</keyword>
<feature type="transmembrane region" description="Helical" evidence="1">
    <location>
        <begin position="139"/>
        <end position="157"/>
    </location>
</feature>
<comment type="caution">
    <text evidence="2">The sequence shown here is derived from an EMBL/GenBank/DDBJ whole genome shotgun (WGS) entry which is preliminary data.</text>
</comment>
<protein>
    <submittedName>
        <fullName evidence="2">Carotenoid biosynthesis protein</fullName>
    </submittedName>
</protein>
<feature type="transmembrane region" description="Helical" evidence="1">
    <location>
        <begin position="70"/>
        <end position="93"/>
    </location>
</feature>
<accession>A0ABN1GZH8</accession>
<sequence>MPALETARRPDRNLAGVRLAWTLLAAAVACQIAYPLVSGTARDRLTVATVTVTFAVVVSHLVVRSGAGVALRTFGLVCVASAAVEALGVHTGFPFGEYSYGDGLGATVAGVPLVIPLAWSMTAYPALLVARRLTRDRRAAATALVGGWALASWDLFLDPQMVEEGYWAWADPSPALPGSPDVPLTNYAGWIVVSVLLMALLDRTVPRAPGAADPGDLLPAVLYLWTYAAQVLGNLAFFDRPAVGLIGGAAMGAVAVPFALCRIGAARPGSARAGRA</sequence>
<proteinExistence type="predicted"/>
<evidence type="ECO:0000313" key="2">
    <source>
        <dbReference type="EMBL" id="GAA0624615.1"/>
    </source>
</evidence>
<evidence type="ECO:0000313" key="3">
    <source>
        <dbReference type="Proteomes" id="UP001500957"/>
    </source>
</evidence>
<gene>
    <name evidence="2" type="ORF">GCM10009547_29730</name>
</gene>